<keyword evidence="2" id="KW-1185">Reference proteome</keyword>
<comment type="caution">
    <text evidence="1">The sequence shown here is derived from an EMBL/GenBank/DDBJ whole genome shotgun (WGS) entry which is preliminary data.</text>
</comment>
<name>A0ABU0M000_9BACT</name>
<protein>
    <recommendedName>
        <fullName evidence="3">PD-(D/E)XK nuclease family protein</fullName>
    </recommendedName>
</protein>
<reference evidence="1" key="1">
    <citation type="submission" date="2023-07" db="EMBL/GenBank/DDBJ databases">
        <title>Genomic Encyclopedia of Type Strains, Phase IV (KMG-IV): sequencing the most valuable type-strain genomes for metagenomic binning, comparative biology and taxonomic classification.</title>
        <authorList>
            <person name="Goeker M."/>
        </authorList>
    </citation>
    <scope>NUCLEOTIDE SEQUENCE [LARGE SCALE GENOMIC DNA]</scope>
    <source>
        <strain evidence="1">DSM 21204</strain>
    </source>
</reference>
<dbReference type="EMBL" id="JAUSWO010000001">
    <property type="protein sequence ID" value="MDQ0514280.1"/>
    <property type="molecule type" value="Genomic_DNA"/>
</dbReference>
<gene>
    <name evidence="1" type="ORF">J2Z62_000718</name>
</gene>
<accession>A0ABU0M000</accession>
<evidence type="ECO:0000313" key="1">
    <source>
        <dbReference type="EMBL" id="MDQ0514280.1"/>
    </source>
</evidence>
<dbReference type="Proteomes" id="UP001240643">
    <property type="component" value="Unassembled WGS sequence"/>
</dbReference>
<organism evidence="1 2">
    <name type="scientific">Mycoplasmoides fastidiosum</name>
    <dbReference type="NCBI Taxonomy" id="92758"/>
    <lineage>
        <taxon>Bacteria</taxon>
        <taxon>Bacillati</taxon>
        <taxon>Mycoplasmatota</taxon>
        <taxon>Mycoplasmoidales</taxon>
        <taxon>Mycoplasmoidaceae</taxon>
        <taxon>Mycoplasmoides</taxon>
    </lineage>
</organism>
<proteinExistence type="predicted"/>
<evidence type="ECO:0008006" key="3">
    <source>
        <dbReference type="Google" id="ProtNLM"/>
    </source>
</evidence>
<evidence type="ECO:0000313" key="2">
    <source>
        <dbReference type="Proteomes" id="UP001240643"/>
    </source>
</evidence>
<sequence length="232" mass="27497">MILKTNNQTLEFTTPKIIHCFDLLKTWKQILIDNPKTLVITPLTKIEDLYEIKSNSAFLSYLQKYLDQNFLNEEYLYKLEDIINNDLGNILEINNNNAKLIKILFEIKEQYVDSKILKFFLNKMIEHLPSIPILLIGWDEHFQELFDSTHNYNLVYFLTTNVEKLNLTKPFLELLVVQTKSDNFLEIDDFSLLKSFLEAESGYEIADHEIYQYFLGKNDENGYFWAKSLKKL</sequence>